<gene>
    <name evidence="2" type="ORF">SAMN06265219_10524</name>
</gene>
<keyword evidence="1" id="KW-1133">Transmembrane helix</keyword>
<feature type="transmembrane region" description="Helical" evidence="1">
    <location>
        <begin position="187"/>
        <end position="208"/>
    </location>
</feature>
<feature type="transmembrane region" description="Helical" evidence="1">
    <location>
        <begin position="21"/>
        <end position="40"/>
    </location>
</feature>
<feature type="transmembrane region" description="Helical" evidence="1">
    <location>
        <begin position="228"/>
        <end position="248"/>
    </location>
</feature>
<dbReference type="RefSeq" id="WP_142453856.1">
    <property type="nucleotide sequence ID" value="NZ_FXTP01000005.1"/>
</dbReference>
<feature type="transmembrane region" description="Helical" evidence="1">
    <location>
        <begin position="113"/>
        <end position="133"/>
    </location>
</feature>
<feature type="transmembrane region" description="Helical" evidence="1">
    <location>
        <begin position="154"/>
        <end position="175"/>
    </location>
</feature>
<feature type="transmembrane region" description="Helical" evidence="1">
    <location>
        <begin position="260"/>
        <end position="282"/>
    </location>
</feature>
<dbReference type="InterPro" id="IPR025291">
    <property type="entry name" value="DUF4153"/>
</dbReference>
<name>A0A521CBM3_9BACT</name>
<reference evidence="2 3" key="1">
    <citation type="submission" date="2017-05" db="EMBL/GenBank/DDBJ databases">
        <authorList>
            <person name="Varghese N."/>
            <person name="Submissions S."/>
        </authorList>
    </citation>
    <scope>NUCLEOTIDE SEQUENCE [LARGE SCALE GENOMIC DNA]</scope>
    <source>
        <strain evidence="2 3">DSM 21985</strain>
    </source>
</reference>
<evidence type="ECO:0008006" key="4">
    <source>
        <dbReference type="Google" id="ProtNLM"/>
    </source>
</evidence>
<sequence length="615" mass="70477">MKIRFPSLSDFLIRSHQTVKRFPFVLAAAIIGSFSVVWLIDIQEGAAEFQHLMRLGWVSALSIPSFLAAAIFAESRNWSLLRSVLLKSALSALLIFYYLQLPSDFPQENSQPLYRFLLFAIAAHLLVSFSPYFNPTNKDNHSFWAYNKSLFLRIIMSGLYTMVLFAGLAIALLSIENLLEFELDSKRYGQLFVMLIGIFNTWFFLAGVPKPLQLTKKERAYPSGLKVFVQYILIPLVVIYILILYLYTGKIILQWAWPDGWVANLVLSFSIAGILALLLLYPIRDQDKNRWIHLFSKGYYLALIPLIILLILSIWVRIDEYGVTVNRYFVATLAVWLTGHVLYFLWKQEVQIKVIPISLCVVALIVSFGPWGAFQVSERSQLNRFEHLLQTHEMLSPQNTVIPSQTALPLDDRKQFSSIVRYLLELEGPETLQPYFEENLTKVLEQQPDSTSYDPSDSRKITKLMGIEYASEWEQPNTRNPEDTNFRFSLEENTSIPVTGYQYYLGTFHFGDQKNEPIQVSLSDGSTWNIRYNENSQSLSLYSTATTEPDSISLNLLPLIERLQSYETTLIPLETMTLESHNESLRIKAVIQTLNGSSDPEVRVNFITVALFADL</sequence>
<proteinExistence type="predicted"/>
<evidence type="ECO:0000313" key="2">
    <source>
        <dbReference type="EMBL" id="SMO56839.1"/>
    </source>
</evidence>
<feature type="transmembrane region" description="Helical" evidence="1">
    <location>
        <begin position="328"/>
        <end position="346"/>
    </location>
</feature>
<feature type="transmembrane region" description="Helical" evidence="1">
    <location>
        <begin position="84"/>
        <end position="101"/>
    </location>
</feature>
<dbReference type="Proteomes" id="UP000317557">
    <property type="component" value="Unassembled WGS sequence"/>
</dbReference>
<organism evidence="2 3">
    <name type="scientific">Gracilimonas mengyeensis</name>
    <dbReference type="NCBI Taxonomy" id="1302730"/>
    <lineage>
        <taxon>Bacteria</taxon>
        <taxon>Pseudomonadati</taxon>
        <taxon>Balneolota</taxon>
        <taxon>Balneolia</taxon>
        <taxon>Balneolales</taxon>
        <taxon>Balneolaceae</taxon>
        <taxon>Gracilimonas</taxon>
    </lineage>
</organism>
<evidence type="ECO:0000313" key="3">
    <source>
        <dbReference type="Proteomes" id="UP000317557"/>
    </source>
</evidence>
<dbReference type="OrthoDB" id="9809196at2"/>
<dbReference type="AlphaFoldDB" id="A0A521CBM3"/>
<protein>
    <recommendedName>
        <fullName evidence="4">DUF4153 domain-containing protein</fullName>
    </recommendedName>
</protein>
<feature type="transmembrane region" description="Helical" evidence="1">
    <location>
        <begin position="52"/>
        <end position="72"/>
    </location>
</feature>
<dbReference type="Pfam" id="PF13687">
    <property type="entry name" value="DUF4153"/>
    <property type="match status" value="1"/>
</dbReference>
<evidence type="ECO:0000256" key="1">
    <source>
        <dbReference type="SAM" id="Phobius"/>
    </source>
</evidence>
<dbReference type="EMBL" id="FXTP01000005">
    <property type="protein sequence ID" value="SMO56839.1"/>
    <property type="molecule type" value="Genomic_DNA"/>
</dbReference>
<keyword evidence="1" id="KW-0812">Transmembrane</keyword>
<accession>A0A521CBM3</accession>
<feature type="transmembrane region" description="Helical" evidence="1">
    <location>
        <begin position="353"/>
        <end position="374"/>
    </location>
</feature>
<keyword evidence="3" id="KW-1185">Reference proteome</keyword>
<feature type="transmembrane region" description="Helical" evidence="1">
    <location>
        <begin position="294"/>
        <end position="316"/>
    </location>
</feature>
<keyword evidence="1" id="KW-0472">Membrane</keyword>